<dbReference type="GeneID" id="25302710"/>
<accession>A0A0D2HHS5</accession>
<dbReference type="Pfam" id="PF06985">
    <property type="entry name" value="HET"/>
    <property type="match status" value="1"/>
</dbReference>
<keyword evidence="4" id="KW-1185">Reference proteome</keyword>
<sequence>MTTLERASRWARDCEQNHPHCALTPSVLPTRLVAIDDDVTSREARIVETKTEPAGRYIALSHCWGTHRLPARVTKKGLETSNIVSLDDMTRSFEDAIAITRYLGLRHIWIDSLCILQDDPEDWDRELATMHAVYSNAVLTISVTGAEDGTLGCFAGRKLKKYVPIPYSDSKSGLDGQVYAFALPAALEARPDKYIEMSSEPLSGRAWCFQERVLSRRVLHFATDQMYFECNAGIQSEDGLHLKNRFFTLHGDPRSGFLPVPGGSTSDTNMQLWYNILWSYGPRKLTKSSDKLPAFAGVAAVFAERLQDQYLAGIWRKSMIEGLLWQALDVAEVKDRKPSWSWVSIDGIPASGLIGRWEQLAFIIDCQVDRVGESRFGEVKSGSIKMEAPLLPLILVESVRSSDDRETGLPLKQKHLFFRTPQGLRTPGQVDPRTPGGVDAKSTGRFDSIGQRHEEAETLAREGKVFALVLAVDVGDTSHKLMIYHSLLVTPVAARGDGTTLKRLGFVNLEIESLGVDEVRTSRTTVTLE</sequence>
<gene>
    <name evidence="3" type="ORF">Z517_03220</name>
</gene>
<name>A0A0D2HHS5_9EURO</name>
<dbReference type="OrthoDB" id="5125733at2759"/>
<dbReference type="VEuPathDB" id="FungiDB:Z517_03220"/>
<dbReference type="RefSeq" id="XP_013287782.1">
    <property type="nucleotide sequence ID" value="XM_013432328.1"/>
</dbReference>
<dbReference type="EMBL" id="KN846970">
    <property type="protein sequence ID" value="KIW83974.1"/>
    <property type="molecule type" value="Genomic_DNA"/>
</dbReference>
<feature type="region of interest" description="Disordered" evidence="1">
    <location>
        <begin position="424"/>
        <end position="443"/>
    </location>
</feature>
<proteinExistence type="predicted"/>
<dbReference type="HOGENOM" id="CLU_002639_3_1_1"/>
<dbReference type="InterPro" id="IPR010730">
    <property type="entry name" value="HET"/>
</dbReference>
<evidence type="ECO:0000259" key="2">
    <source>
        <dbReference type="Pfam" id="PF06985"/>
    </source>
</evidence>
<evidence type="ECO:0000313" key="3">
    <source>
        <dbReference type="EMBL" id="KIW83974.1"/>
    </source>
</evidence>
<dbReference type="AlphaFoldDB" id="A0A0D2HHS5"/>
<evidence type="ECO:0000256" key="1">
    <source>
        <dbReference type="SAM" id="MobiDB-lite"/>
    </source>
</evidence>
<organism evidence="3 4">
    <name type="scientific">Fonsecaea pedrosoi CBS 271.37</name>
    <dbReference type="NCBI Taxonomy" id="1442368"/>
    <lineage>
        <taxon>Eukaryota</taxon>
        <taxon>Fungi</taxon>
        <taxon>Dikarya</taxon>
        <taxon>Ascomycota</taxon>
        <taxon>Pezizomycotina</taxon>
        <taxon>Eurotiomycetes</taxon>
        <taxon>Chaetothyriomycetidae</taxon>
        <taxon>Chaetothyriales</taxon>
        <taxon>Herpotrichiellaceae</taxon>
        <taxon>Fonsecaea</taxon>
    </lineage>
</organism>
<dbReference type="PANTHER" id="PTHR33112">
    <property type="entry name" value="DOMAIN PROTEIN, PUTATIVE-RELATED"/>
    <property type="match status" value="1"/>
</dbReference>
<evidence type="ECO:0000313" key="4">
    <source>
        <dbReference type="Proteomes" id="UP000053029"/>
    </source>
</evidence>
<dbReference type="Proteomes" id="UP000053029">
    <property type="component" value="Unassembled WGS sequence"/>
</dbReference>
<feature type="domain" description="Heterokaryon incompatibility" evidence="2">
    <location>
        <begin position="57"/>
        <end position="211"/>
    </location>
</feature>
<dbReference type="PANTHER" id="PTHR33112:SF16">
    <property type="entry name" value="HETEROKARYON INCOMPATIBILITY DOMAIN-CONTAINING PROTEIN"/>
    <property type="match status" value="1"/>
</dbReference>
<reference evidence="3 4" key="1">
    <citation type="submission" date="2015-01" db="EMBL/GenBank/DDBJ databases">
        <title>The Genome Sequence of Fonsecaea pedrosoi CBS 271.37.</title>
        <authorList>
            <consortium name="The Broad Institute Genomics Platform"/>
            <person name="Cuomo C."/>
            <person name="de Hoog S."/>
            <person name="Gorbushina A."/>
            <person name="Stielow B."/>
            <person name="Teixiera M."/>
            <person name="Abouelleil A."/>
            <person name="Chapman S.B."/>
            <person name="Priest M."/>
            <person name="Young S.K."/>
            <person name="Wortman J."/>
            <person name="Nusbaum C."/>
            <person name="Birren B."/>
        </authorList>
    </citation>
    <scope>NUCLEOTIDE SEQUENCE [LARGE SCALE GENOMIC DNA]</scope>
    <source>
        <strain evidence="3 4">CBS 271.37</strain>
    </source>
</reference>
<protein>
    <recommendedName>
        <fullName evidence="2">Heterokaryon incompatibility domain-containing protein</fullName>
    </recommendedName>
</protein>